<dbReference type="RefSeq" id="WP_041088516.1">
    <property type="nucleotide sequence ID" value="NZ_JXRP01000017.1"/>
</dbReference>
<sequence>MIEKYTIDALSQDSVSIKKQQYAVVEGAEYPIGEPWRKAYTNSISGREELKTEVPADYSNAILMIWGETPTVVEAPIA</sequence>
<name>A0A0C2R686_9BACL</name>
<dbReference type="EMBL" id="JXRP01000017">
    <property type="protein sequence ID" value="KIL45770.1"/>
    <property type="molecule type" value="Genomic_DNA"/>
</dbReference>
<organism evidence="1 2">
    <name type="scientific">Jeotgalibacillus soli</name>
    <dbReference type="NCBI Taxonomy" id="889306"/>
    <lineage>
        <taxon>Bacteria</taxon>
        <taxon>Bacillati</taxon>
        <taxon>Bacillota</taxon>
        <taxon>Bacilli</taxon>
        <taxon>Bacillales</taxon>
        <taxon>Caryophanaceae</taxon>
        <taxon>Jeotgalibacillus</taxon>
    </lineage>
</organism>
<evidence type="ECO:0000313" key="1">
    <source>
        <dbReference type="EMBL" id="KIL45770.1"/>
    </source>
</evidence>
<protein>
    <submittedName>
        <fullName evidence="1">Uncharacterized protein</fullName>
    </submittedName>
</protein>
<evidence type="ECO:0000313" key="2">
    <source>
        <dbReference type="Proteomes" id="UP000031938"/>
    </source>
</evidence>
<dbReference type="PATRIC" id="fig|889306.3.peg.2134"/>
<dbReference type="Proteomes" id="UP000031938">
    <property type="component" value="Unassembled WGS sequence"/>
</dbReference>
<dbReference type="OrthoDB" id="2990989at2"/>
<keyword evidence="2" id="KW-1185">Reference proteome</keyword>
<comment type="caution">
    <text evidence="1">The sequence shown here is derived from an EMBL/GenBank/DDBJ whole genome shotgun (WGS) entry which is preliminary data.</text>
</comment>
<gene>
    <name evidence="1" type="ORF">KP78_21190</name>
</gene>
<reference evidence="1 2" key="1">
    <citation type="submission" date="2015-01" db="EMBL/GenBank/DDBJ databases">
        <title>Genome sequencing of Jeotgalibacillus soli.</title>
        <authorList>
            <person name="Goh K.M."/>
            <person name="Chan K.-G."/>
            <person name="Yaakop A.S."/>
            <person name="Ee R."/>
            <person name="Gan H.M."/>
            <person name="Chan C.S."/>
        </authorList>
    </citation>
    <scope>NUCLEOTIDE SEQUENCE [LARGE SCALE GENOMIC DNA]</scope>
    <source>
        <strain evidence="1 2">P9</strain>
    </source>
</reference>
<dbReference type="STRING" id="889306.KP78_21190"/>
<accession>A0A0C2R686</accession>
<proteinExistence type="predicted"/>
<dbReference type="AlphaFoldDB" id="A0A0C2R686"/>